<dbReference type="EMBL" id="AP021858">
    <property type="protein sequence ID" value="BBO24403.1"/>
    <property type="molecule type" value="Genomic_DNA"/>
</dbReference>
<name>A0A809RA04_9BACT</name>
<dbReference type="AlphaFoldDB" id="A0A809RA04"/>
<gene>
    <name evidence="4" type="ORF">NPRO_19980</name>
</gene>
<keyword evidence="1" id="KW-1133">Transmembrane helix</keyword>
<evidence type="ECO:0000259" key="3">
    <source>
        <dbReference type="Pfam" id="PF13559"/>
    </source>
</evidence>
<proteinExistence type="predicted"/>
<keyword evidence="1" id="KW-0472">Membrane</keyword>
<feature type="signal peptide" evidence="2">
    <location>
        <begin position="1"/>
        <end position="32"/>
    </location>
</feature>
<keyword evidence="1" id="KW-0812">Transmembrane</keyword>
<keyword evidence="2" id="KW-0732">Signal</keyword>
<dbReference type="Proteomes" id="UP000662873">
    <property type="component" value="Chromosome"/>
</dbReference>
<organism evidence="4 5">
    <name type="scientific">Candidatus Nitrosymbiomonas proteolyticus</name>
    <dbReference type="NCBI Taxonomy" id="2608984"/>
    <lineage>
        <taxon>Bacteria</taxon>
        <taxon>Bacillati</taxon>
        <taxon>Armatimonadota</taxon>
        <taxon>Armatimonadota incertae sedis</taxon>
        <taxon>Candidatus Nitrosymbiomonas</taxon>
    </lineage>
</organism>
<accession>A0A809RA04</accession>
<dbReference type="KEGG" id="npy:NPRO_19980"/>
<dbReference type="InterPro" id="IPR025403">
    <property type="entry name" value="TgpA-like_C"/>
</dbReference>
<feature type="domain" description="Protein-glutamine gamma-glutamyltransferase-like C-terminal" evidence="3">
    <location>
        <begin position="241"/>
        <end position="309"/>
    </location>
</feature>
<evidence type="ECO:0000256" key="2">
    <source>
        <dbReference type="SAM" id="SignalP"/>
    </source>
</evidence>
<feature type="chain" id="PRO_5035238870" description="Protein-glutamine gamma-glutamyltransferase-like C-terminal domain-containing protein" evidence="2">
    <location>
        <begin position="33"/>
        <end position="323"/>
    </location>
</feature>
<reference evidence="4" key="1">
    <citation type="journal article" name="DNA Res.">
        <title>The physiological potential of anammox bacteria as revealed by their core genome structure.</title>
        <authorList>
            <person name="Okubo T."/>
            <person name="Toyoda A."/>
            <person name="Fukuhara K."/>
            <person name="Uchiyama I."/>
            <person name="Harigaya Y."/>
            <person name="Kuroiwa M."/>
            <person name="Suzuki T."/>
            <person name="Murakami Y."/>
            <person name="Suwa Y."/>
            <person name="Takami H."/>
        </authorList>
    </citation>
    <scope>NUCLEOTIDE SEQUENCE</scope>
    <source>
        <strain evidence="4">317325-2</strain>
    </source>
</reference>
<evidence type="ECO:0000313" key="4">
    <source>
        <dbReference type="EMBL" id="BBO24403.1"/>
    </source>
</evidence>
<evidence type="ECO:0000256" key="1">
    <source>
        <dbReference type="SAM" id="Phobius"/>
    </source>
</evidence>
<evidence type="ECO:0000313" key="5">
    <source>
        <dbReference type="Proteomes" id="UP000662873"/>
    </source>
</evidence>
<dbReference type="Pfam" id="PF13559">
    <property type="entry name" value="DUF4129"/>
    <property type="match status" value="1"/>
</dbReference>
<protein>
    <recommendedName>
        <fullName evidence="3">Protein-glutamine gamma-glutamyltransferase-like C-terminal domain-containing protein</fullName>
    </recommendedName>
</protein>
<sequence>MTSSCSSKRFCGQIVTTVLRCSLLLLASSAWGFDYGNALEQIESATSDDAKRAVLSKMRADPGIDALLRETIDYDQYDPNPEYLEDAIEAVRVRAALETEAVPTPSNSEQTREKAAQIKKNPFYKDRGTQSSSWFASAMDQLGELLRRLFSGRREPREFNPPASVSGIGDLVRVIAWVIIGIVLVTFAYFAIRYFAWKQKLRRRASALLDEDEPERTLDEWLELADQFMSEGRHREAIRCLYIACLLRFDQSGIARFYRGQTNWEHLRRIEASPQLPRDIEFRRATRLFDNFWYGHAPCSEADSAWFRAEYQRLTYRLEEVAA</sequence>
<feature type="transmembrane region" description="Helical" evidence="1">
    <location>
        <begin position="174"/>
        <end position="196"/>
    </location>
</feature>